<evidence type="ECO:0000313" key="1">
    <source>
        <dbReference type="EMBL" id="KAH7423948.1"/>
    </source>
</evidence>
<organism evidence="1 2">
    <name type="scientific">Ceratopteris richardii</name>
    <name type="common">Triangle waterfern</name>
    <dbReference type="NCBI Taxonomy" id="49495"/>
    <lineage>
        <taxon>Eukaryota</taxon>
        <taxon>Viridiplantae</taxon>
        <taxon>Streptophyta</taxon>
        <taxon>Embryophyta</taxon>
        <taxon>Tracheophyta</taxon>
        <taxon>Polypodiopsida</taxon>
        <taxon>Polypodiidae</taxon>
        <taxon>Polypodiales</taxon>
        <taxon>Pteridineae</taxon>
        <taxon>Pteridaceae</taxon>
        <taxon>Parkerioideae</taxon>
        <taxon>Ceratopteris</taxon>
    </lineage>
</organism>
<sequence>MMSARLRNSVVAGGLVLFAAAGVAFPFYFVSKNRKPVLDPSKPLPPQAVMRGPYINTGSRDVGPDPNSQGMRFLPPKMCLEVLGYFGINKAAAEACPFLYFHHHCGMALSIFQKLKCTRSH</sequence>
<gene>
    <name evidence="1" type="ORF">KP509_12G082500</name>
</gene>
<proteinExistence type="predicted"/>
<name>A0A8T2TN93_CERRI</name>
<evidence type="ECO:0000313" key="2">
    <source>
        <dbReference type="Proteomes" id="UP000825935"/>
    </source>
</evidence>
<comment type="caution">
    <text evidence="1">The sequence shown here is derived from an EMBL/GenBank/DDBJ whole genome shotgun (WGS) entry which is preliminary data.</text>
</comment>
<protein>
    <submittedName>
        <fullName evidence="1">Uncharacterized protein</fullName>
    </submittedName>
</protein>
<dbReference type="OrthoDB" id="1911461at2759"/>
<dbReference type="AlphaFoldDB" id="A0A8T2TN93"/>
<dbReference type="EMBL" id="CM035417">
    <property type="protein sequence ID" value="KAH7423948.1"/>
    <property type="molecule type" value="Genomic_DNA"/>
</dbReference>
<dbReference type="PANTHER" id="PTHR36070:SF1">
    <property type="entry name" value="OS04G0165500 PROTEIN"/>
    <property type="match status" value="1"/>
</dbReference>
<dbReference type="Proteomes" id="UP000825935">
    <property type="component" value="Chromosome 12"/>
</dbReference>
<reference evidence="1" key="1">
    <citation type="submission" date="2021-08" db="EMBL/GenBank/DDBJ databases">
        <title>WGS assembly of Ceratopteris richardii.</title>
        <authorList>
            <person name="Marchant D.B."/>
            <person name="Chen G."/>
            <person name="Jenkins J."/>
            <person name="Shu S."/>
            <person name="Leebens-Mack J."/>
            <person name="Grimwood J."/>
            <person name="Schmutz J."/>
            <person name="Soltis P."/>
            <person name="Soltis D."/>
            <person name="Chen Z.-H."/>
        </authorList>
    </citation>
    <scope>NUCLEOTIDE SEQUENCE</scope>
    <source>
        <strain evidence="1">Whitten #5841</strain>
        <tissue evidence="1">Leaf</tissue>
    </source>
</reference>
<keyword evidence="2" id="KW-1185">Reference proteome</keyword>
<accession>A0A8T2TN93</accession>
<dbReference type="PANTHER" id="PTHR36070">
    <property type="entry name" value="OSJNBA0019G23.7 PROTEIN"/>
    <property type="match status" value="1"/>
</dbReference>